<dbReference type="SUPFAM" id="SSF53328">
    <property type="entry name" value="Formyltransferase"/>
    <property type="match status" value="1"/>
</dbReference>
<dbReference type="PRINTS" id="PR01575">
    <property type="entry name" value="FFH4HYDRLASE"/>
</dbReference>
<dbReference type="PROSITE" id="PS51671">
    <property type="entry name" value="ACT"/>
    <property type="match status" value="1"/>
</dbReference>
<reference evidence="7" key="1">
    <citation type="submission" date="2016-07" db="EMBL/GenBank/DDBJ databases">
        <authorList>
            <person name="Florea S."/>
            <person name="Webb J.S."/>
            <person name="Jaromczyk J."/>
            <person name="Schardl C.L."/>
        </authorList>
    </citation>
    <scope>NUCLEOTIDE SEQUENCE [LARGE SCALE GENOMIC DNA]</scope>
    <source>
        <strain evidence="7">MIT 01-6242</strain>
    </source>
</reference>
<dbReference type="RefSeq" id="WP_066341252.1">
    <property type="nucleotide sequence ID" value="NZ_CP016503.1"/>
</dbReference>
<dbReference type="InterPro" id="IPR004810">
    <property type="entry name" value="PurU"/>
</dbReference>
<dbReference type="Proteomes" id="UP000092884">
    <property type="component" value="Chromosome"/>
</dbReference>
<keyword evidence="2 3" id="KW-0378">Hydrolase</keyword>
<dbReference type="Pfam" id="PF00551">
    <property type="entry name" value="Formyl_trans_N"/>
    <property type="match status" value="1"/>
</dbReference>
<dbReference type="KEGG" id="het:BBW65_06495"/>
<comment type="function">
    <text evidence="3">Catalyzes the hydrolysis of 10-formyltetrahydrofolate (formyl-FH4) to formate and tetrahydrofolate (FH4).</text>
</comment>
<evidence type="ECO:0000313" key="6">
    <source>
        <dbReference type="EMBL" id="ANV98466.1"/>
    </source>
</evidence>
<keyword evidence="3" id="KW-0658">Purine biosynthesis</keyword>
<dbReference type="Gene3D" id="3.40.50.170">
    <property type="entry name" value="Formyl transferase, N-terminal domain"/>
    <property type="match status" value="1"/>
</dbReference>
<dbReference type="InterPro" id="IPR002912">
    <property type="entry name" value="ACT_dom"/>
</dbReference>
<proteinExistence type="inferred from homology"/>
<dbReference type="AlphaFoldDB" id="A0A1B1U6V4"/>
<keyword evidence="7" id="KW-1185">Reference proteome</keyword>
<dbReference type="CDD" id="cd04875">
    <property type="entry name" value="ACT_F4HF-DF"/>
    <property type="match status" value="1"/>
</dbReference>
<dbReference type="PIRSF" id="PIRSF036480">
    <property type="entry name" value="FormyFH4_hydr"/>
    <property type="match status" value="1"/>
</dbReference>
<dbReference type="SUPFAM" id="SSF55021">
    <property type="entry name" value="ACT-like"/>
    <property type="match status" value="1"/>
</dbReference>
<keyword evidence="1 3" id="KW-0554">One-carbon metabolism</keyword>
<name>A0A1B1U6V4_9HELI</name>
<dbReference type="GO" id="GO:0008864">
    <property type="term" value="F:formyltetrahydrofolate deformylase activity"/>
    <property type="evidence" value="ECO:0007669"/>
    <property type="project" value="UniProtKB-UniRule"/>
</dbReference>
<protein>
    <recommendedName>
        <fullName evidence="3 4">Formyltetrahydrofolate deformylase</fullName>
        <ecNumber evidence="3 4">3.5.1.10</ecNumber>
    </recommendedName>
    <alternativeName>
        <fullName evidence="3">Formyl-FH(4) hydrolase</fullName>
    </alternativeName>
</protein>
<evidence type="ECO:0000259" key="5">
    <source>
        <dbReference type="PROSITE" id="PS51671"/>
    </source>
</evidence>
<dbReference type="PANTHER" id="PTHR42706:SF1">
    <property type="entry name" value="FORMYLTETRAHYDROFOLATE DEFORMYLASE 2, MITOCHONDRIAL"/>
    <property type="match status" value="1"/>
</dbReference>
<dbReference type="NCBIfam" id="NF004684">
    <property type="entry name" value="PRK06027.1"/>
    <property type="match status" value="1"/>
</dbReference>
<feature type="domain" description="ACT" evidence="5">
    <location>
        <begin position="4"/>
        <end position="78"/>
    </location>
</feature>
<dbReference type="InterPro" id="IPR036477">
    <property type="entry name" value="Formyl_transf_N_sf"/>
</dbReference>
<evidence type="ECO:0000256" key="1">
    <source>
        <dbReference type="ARBA" id="ARBA00022563"/>
    </source>
</evidence>
<dbReference type="UniPathway" id="UPA00074">
    <property type="reaction ID" value="UER00170"/>
</dbReference>
<dbReference type="HAMAP" id="MF_01927">
    <property type="entry name" value="PurU"/>
    <property type="match status" value="1"/>
</dbReference>
<dbReference type="OrthoDB" id="9806170at2"/>
<organism evidence="6 7">
    <name type="scientific">Helicobacter enhydrae</name>
    <dbReference type="NCBI Taxonomy" id="222136"/>
    <lineage>
        <taxon>Bacteria</taxon>
        <taxon>Pseudomonadati</taxon>
        <taxon>Campylobacterota</taxon>
        <taxon>Epsilonproteobacteria</taxon>
        <taxon>Campylobacterales</taxon>
        <taxon>Helicobacteraceae</taxon>
        <taxon>Helicobacter</taxon>
    </lineage>
</organism>
<dbReference type="STRING" id="222136.BBW65_06495"/>
<dbReference type="Pfam" id="PF01842">
    <property type="entry name" value="ACT"/>
    <property type="match status" value="1"/>
</dbReference>
<dbReference type="InterPro" id="IPR002376">
    <property type="entry name" value="Formyl_transf_N"/>
</dbReference>
<evidence type="ECO:0000256" key="4">
    <source>
        <dbReference type="NCBIfam" id="TIGR00655"/>
    </source>
</evidence>
<comment type="pathway">
    <text evidence="3">Purine metabolism; IMP biosynthesis via de novo pathway; formate from 10-formyl-5,6,7,8-tetrahydrofolate: step 1/1.</text>
</comment>
<dbReference type="InterPro" id="IPR045865">
    <property type="entry name" value="ACT-like_dom_sf"/>
</dbReference>
<dbReference type="PANTHER" id="PTHR42706">
    <property type="entry name" value="FORMYLTETRAHYDROFOLATE DEFORMYLASE"/>
    <property type="match status" value="1"/>
</dbReference>
<comment type="similarity">
    <text evidence="3">Belongs to the PurU family.</text>
</comment>
<dbReference type="EMBL" id="CP016503">
    <property type="protein sequence ID" value="ANV98466.1"/>
    <property type="molecule type" value="Genomic_DNA"/>
</dbReference>
<gene>
    <name evidence="3" type="primary">purU</name>
    <name evidence="6" type="ORF">BBW65_06495</name>
</gene>
<evidence type="ECO:0000313" key="7">
    <source>
        <dbReference type="Proteomes" id="UP000092884"/>
    </source>
</evidence>
<accession>A0A1B1U6V4</accession>
<evidence type="ECO:0000256" key="3">
    <source>
        <dbReference type="HAMAP-Rule" id="MF_01927"/>
    </source>
</evidence>
<dbReference type="EC" id="3.5.1.10" evidence="3 4"/>
<sequence>MKHILSVSSPDAQGLIAKISSILFKHQLNIEKNDEHVDEEYGQFFMRTCFSGEADFQAILQEIRTQLPTSAEVKISHTARKSIVILCTKENHCLGDLLLRHESGELDVEIKAVVSNHAILEPLSQKFGVPFFHIDAEGISREAHEEKMLQCLKSLNPDLLVLAKYMRILSPHFVEQFQEKMINIHHSFLPAFVGANPYKQAYERGVKIIGATAHFVTQLLDEGPIIFQDIVRIDHTYSWQEMQKAGRNVEKIVLARALDLVLKDRIFIFQNKTIVF</sequence>
<dbReference type="GO" id="GO:0006189">
    <property type="term" value="P:'de novo' IMP biosynthetic process"/>
    <property type="evidence" value="ECO:0007669"/>
    <property type="project" value="UniProtKB-UniRule"/>
</dbReference>
<dbReference type="InterPro" id="IPR044074">
    <property type="entry name" value="PurU_ACT"/>
</dbReference>
<evidence type="ECO:0000256" key="2">
    <source>
        <dbReference type="ARBA" id="ARBA00022801"/>
    </source>
</evidence>
<dbReference type="NCBIfam" id="TIGR00655">
    <property type="entry name" value="PurU"/>
    <property type="match status" value="1"/>
</dbReference>
<feature type="active site" evidence="3">
    <location>
        <position position="221"/>
    </location>
</feature>
<dbReference type="Gene3D" id="3.30.70.260">
    <property type="match status" value="1"/>
</dbReference>
<dbReference type="GO" id="GO:0006730">
    <property type="term" value="P:one-carbon metabolic process"/>
    <property type="evidence" value="ECO:0007669"/>
    <property type="project" value="UniProtKB-KW"/>
</dbReference>
<comment type="catalytic activity">
    <reaction evidence="3">
        <text>(6R)-10-formyltetrahydrofolate + H2O = (6S)-5,6,7,8-tetrahydrofolate + formate + H(+)</text>
        <dbReference type="Rhea" id="RHEA:19833"/>
        <dbReference type="ChEBI" id="CHEBI:15377"/>
        <dbReference type="ChEBI" id="CHEBI:15378"/>
        <dbReference type="ChEBI" id="CHEBI:15740"/>
        <dbReference type="ChEBI" id="CHEBI:57453"/>
        <dbReference type="ChEBI" id="CHEBI:195366"/>
        <dbReference type="EC" id="3.5.1.10"/>
    </reaction>
</comment>